<comment type="pathway">
    <text evidence="4">Nucleotide-sugar biosynthesis; ADP-L-glycero-beta-D-manno-heptose biosynthesis; ADP-L-glycero-beta-D-manno-heptose from D-glycero-beta-D-manno-heptose 7-phosphate: step 4/4.</text>
</comment>
<dbReference type="GO" id="GO:0005975">
    <property type="term" value="P:carbohydrate metabolic process"/>
    <property type="evidence" value="ECO:0007669"/>
    <property type="project" value="UniProtKB-UniRule"/>
</dbReference>
<feature type="binding site" evidence="4">
    <location>
        <begin position="206"/>
        <end position="209"/>
    </location>
    <ligand>
        <name>substrate</name>
    </ligand>
</feature>
<dbReference type="CDD" id="cd05248">
    <property type="entry name" value="ADP_GME_SDR_e"/>
    <property type="match status" value="1"/>
</dbReference>
<keyword evidence="7" id="KW-1185">Reference proteome</keyword>
<dbReference type="Gene3D" id="3.40.50.720">
    <property type="entry name" value="NAD(P)-binding Rossmann-like Domain"/>
    <property type="match status" value="1"/>
</dbReference>
<dbReference type="PANTHER" id="PTHR43103:SF3">
    <property type="entry name" value="ADP-L-GLYCERO-D-MANNO-HEPTOSE-6-EPIMERASE"/>
    <property type="match status" value="1"/>
</dbReference>
<dbReference type="InterPro" id="IPR011912">
    <property type="entry name" value="Heptose_epim"/>
</dbReference>
<dbReference type="InterPro" id="IPR001509">
    <property type="entry name" value="Epimerase_deHydtase"/>
</dbReference>
<evidence type="ECO:0000256" key="1">
    <source>
        <dbReference type="ARBA" id="ARBA00022857"/>
    </source>
</evidence>
<feature type="binding site" evidence="4">
    <location>
        <begin position="31"/>
        <end position="32"/>
    </location>
    <ligand>
        <name>NADP(+)</name>
        <dbReference type="ChEBI" id="CHEBI:58349"/>
    </ligand>
</feature>
<accession>A0A8G2BF99</accession>
<dbReference type="Pfam" id="PF01370">
    <property type="entry name" value="Epimerase"/>
    <property type="match status" value="1"/>
</dbReference>
<evidence type="ECO:0000256" key="2">
    <source>
        <dbReference type="ARBA" id="ARBA00023235"/>
    </source>
</evidence>
<comment type="subunit">
    <text evidence="4">Homopentamer.</text>
</comment>
<feature type="binding site" evidence="4">
    <location>
        <position position="183"/>
    </location>
    <ligand>
        <name>NADP(+)</name>
        <dbReference type="ChEBI" id="CHEBI:58349"/>
    </ligand>
</feature>
<dbReference type="EMBL" id="FNBW01000002">
    <property type="protein sequence ID" value="SDF31946.1"/>
    <property type="molecule type" value="Genomic_DNA"/>
</dbReference>
<gene>
    <name evidence="4" type="primary">hldD</name>
    <name evidence="6" type="ORF">SAMN05660686_01027</name>
</gene>
<comment type="function">
    <text evidence="4">Catalyzes the interconversion between ADP-D-glycero-beta-D-manno-heptose and ADP-L-glycero-beta-D-manno-heptose via an epimerization at carbon 6 of the heptose.</text>
</comment>
<feature type="binding site" evidence="4">
    <location>
        <position position="174"/>
    </location>
    <ligand>
        <name>substrate</name>
    </ligand>
</feature>
<comment type="cofactor">
    <cofactor evidence="4">
        <name>NADP(+)</name>
        <dbReference type="ChEBI" id="CHEBI:58349"/>
    </cofactor>
    <text evidence="4">Binds 1 NADP(+) per subunit.</text>
</comment>
<feature type="binding site" evidence="4">
    <location>
        <position position="220"/>
    </location>
    <ligand>
        <name>substrate</name>
    </ligand>
</feature>
<feature type="active site" description="Proton acceptor" evidence="4">
    <location>
        <position position="143"/>
    </location>
</feature>
<feature type="domain" description="NAD-dependent epimerase/dehydratase" evidence="5">
    <location>
        <begin position="2"/>
        <end position="248"/>
    </location>
</feature>
<dbReference type="OrthoDB" id="9801785at2"/>
<feature type="binding site" evidence="4">
    <location>
        <begin position="10"/>
        <end position="11"/>
    </location>
    <ligand>
        <name>NADP(+)</name>
        <dbReference type="ChEBI" id="CHEBI:58349"/>
    </ligand>
</feature>
<protein>
    <recommendedName>
        <fullName evidence="4">ADP-L-glycero-D-manno-heptose-6-epimerase</fullName>
        <ecNumber evidence="4">5.1.3.20</ecNumber>
    </recommendedName>
    <alternativeName>
        <fullName evidence="4">ADP-L-glycero-beta-D-manno-heptose-6-epimerase</fullName>
        <shortName evidence="4">ADP-glyceromanno-heptose 6-epimerase</shortName>
        <shortName evidence="4">ADP-hep 6-epimerase</shortName>
        <shortName evidence="4">AGME</shortName>
    </alternativeName>
</protein>
<dbReference type="GO" id="GO:0097171">
    <property type="term" value="P:ADP-L-glycero-beta-D-manno-heptose biosynthetic process"/>
    <property type="evidence" value="ECO:0007669"/>
    <property type="project" value="UniProtKB-UniPathway"/>
</dbReference>
<dbReference type="SUPFAM" id="SSF51735">
    <property type="entry name" value="NAD(P)-binding Rossmann-fold domains"/>
    <property type="match status" value="1"/>
</dbReference>
<proteinExistence type="inferred from homology"/>
<sequence>MIIVTGGAGFIGSNLVAGLEEAVGGDIVVVDRLGTDDKWRNVAKRDLAAIVPPEDIFAFLDDHRGDVEAIFHLGAISATTERDADLIVRENIALPTKLWHWCAETRTRLIYASSAATYGDGDAGFDDDDSAAGLSRLRPMNAYGWSKHAFDRQAVKLAAAGVHPPQWVGLKFFNVYGPNEYHKGTMKSVVAQITPKIAAGEPAKLFTSHHPDYPDGGQLRDFVYVDDCVRVMLWLLESPKVNGIFNLGTGSARSFADLARAVFSALGQEERIEFIDMPEAIRDRYQYFTQARMDRLREAGYPDQFTTLEEGVRRYVKGFLTSDDPYR</sequence>
<name>A0A8G2BF99_9PROT</name>
<dbReference type="PANTHER" id="PTHR43103">
    <property type="entry name" value="NUCLEOSIDE-DIPHOSPHATE-SUGAR EPIMERASE"/>
    <property type="match status" value="1"/>
</dbReference>
<reference evidence="6 7" key="1">
    <citation type="submission" date="2016-10" db="EMBL/GenBank/DDBJ databases">
        <authorList>
            <person name="Varghese N."/>
            <person name="Submissions S."/>
        </authorList>
    </citation>
    <scope>NUCLEOTIDE SEQUENCE [LARGE SCALE GENOMIC DNA]</scope>
    <source>
        <strain evidence="6 7">DSM 18839</strain>
    </source>
</reference>
<dbReference type="NCBIfam" id="TIGR02197">
    <property type="entry name" value="heptose_epim"/>
    <property type="match status" value="1"/>
</dbReference>
<comment type="caution">
    <text evidence="6">The sequence shown here is derived from an EMBL/GenBank/DDBJ whole genome shotgun (WGS) entry which is preliminary data.</text>
</comment>
<keyword evidence="1 4" id="KW-0521">NADP</keyword>
<dbReference type="UniPathway" id="UPA00356">
    <property type="reaction ID" value="UER00440"/>
</dbReference>
<comment type="caution">
    <text evidence="4">Lacks conserved residue(s) required for the propagation of feature annotation.</text>
</comment>
<dbReference type="RefSeq" id="WP_093148622.1">
    <property type="nucleotide sequence ID" value="NZ_FNBW01000002.1"/>
</dbReference>
<evidence type="ECO:0000256" key="4">
    <source>
        <dbReference type="HAMAP-Rule" id="MF_01601"/>
    </source>
</evidence>
<feature type="binding site" evidence="4">
    <location>
        <position position="192"/>
    </location>
    <ligand>
        <name>substrate</name>
    </ligand>
</feature>
<feature type="binding site" evidence="4">
    <location>
        <position position="285"/>
    </location>
    <ligand>
        <name>substrate</name>
    </ligand>
</feature>
<keyword evidence="3 4" id="KW-0119">Carbohydrate metabolism</keyword>
<dbReference type="GO" id="GO:0050661">
    <property type="term" value="F:NADP binding"/>
    <property type="evidence" value="ECO:0007669"/>
    <property type="project" value="InterPro"/>
</dbReference>
<feature type="binding site" evidence="4">
    <location>
        <position position="38"/>
    </location>
    <ligand>
        <name>NADP(+)</name>
        <dbReference type="ChEBI" id="CHEBI:58349"/>
    </ligand>
</feature>
<comment type="similarity">
    <text evidence="4">Belongs to the NAD(P)-dependent epimerase/dehydratase family. HldD subfamily.</text>
</comment>
<dbReference type="Gene3D" id="3.90.25.10">
    <property type="entry name" value="UDP-galactose 4-epimerase, domain 1"/>
    <property type="match status" value="1"/>
</dbReference>
<comment type="domain">
    <text evidence="4">Contains a large N-terminal NADP-binding domain, and a smaller C-terminal substrate-binding domain.</text>
</comment>
<dbReference type="Proteomes" id="UP000198615">
    <property type="component" value="Unassembled WGS sequence"/>
</dbReference>
<dbReference type="AlphaFoldDB" id="A0A8G2BF99"/>
<organism evidence="6 7">
    <name type="scientific">Thalassobaculum litoreum DSM 18839</name>
    <dbReference type="NCBI Taxonomy" id="1123362"/>
    <lineage>
        <taxon>Bacteria</taxon>
        <taxon>Pseudomonadati</taxon>
        <taxon>Pseudomonadota</taxon>
        <taxon>Alphaproteobacteria</taxon>
        <taxon>Rhodospirillales</taxon>
        <taxon>Thalassobaculaceae</taxon>
        <taxon>Thalassobaculum</taxon>
    </lineage>
</organism>
<comment type="catalytic activity">
    <reaction evidence="4">
        <text>ADP-D-glycero-beta-D-manno-heptose = ADP-L-glycero-beta-D-manno-heptose</text>
        <dbReference type="Rhea" id="RHEA:17577"/>
        <dbReference type="ChEBI" id="CHEBI:59967"/>
        <dbReference type="ChEBI" id="CHEBI:61506"/>
        <dbReference type="EC" id="5.1.3.20"/>
    </reaction>
</comment>
<dbReference type="InterPro" id="IPR036291">
    <property type="entry name" value="NAD(P)-bd_dom_sf"/>
</dbReference>
<feature type="binding site" evidence="4">
    <location>
        <position position="185"/>
    </location>
    <ligand>
        <name>substrate</name>
    </ligand>
</feature>
<dbReference type="EC" id="5.1.3.20" evidence="4"/>
<dbReference type="GO" id="GO:0008712">
    <property type="term" value="F:ADP-glyceromanno-heptose 6-epimerase activity"/>
    <property type="evidence" value="ECO:0007669"/>
    <property type="project" value="UniProtKB-UniRule"/>
</dbReference>
<evidence type="ECO:0000256" key="3">
    <source>
        <dbReference type="ARBA" id="ARBA00023277"/>
    </source>
</evidence>
<feature type="binding site" evidence="4">
    <location>
        <begin position="73"/>
        <end position="77"/>
    </location>
    <ligand>
        <name>NADP(+)</name>
        <dbReference type="ChEBI" id="CHEBI:58349"/>
    </ligand>
</feature>
<feature type="binding site" evidence="4">
    <location>
        <position position="147"/>
    </location>
    <ligand>
        <name>NADP(+)</name>
        <dbReference type="ChEBI" id="CHEBI:58349"/>
    </ligand>
</feature>
<feature type="active site" description="Proton acceptor" evidence="4">
    <location>
        <position position="183"/>
    </location>
</feature>
<feature type="binding site" evidence="4">
    <location>
        <position position="175"/>
    </location>
    <ligand>
        <name>NADP(+)</name>
        <dbReference type="ChEBI" id="CHEBI:58349"/>
    </ligand>
</feature>
<evidence type="ECO:0000313" key="7">
    <source>
        <dbReference type="Proteomes" id="UP000198615"/>
    </source>
</evidence>
<evidence type="ECO:0000313" key="6">
    <source>
        <dbReference type="EMBL" id="SDF31946.1"/>
    </source>
</evidence>
<keyword evidence="2 4" id="KW-0413">Isomerase</keyword>
<evidence type="ECO:0000259" key="5">
    <source>
        <dbReference type="Pfam" id="PF01370"/>
    </source>
</evidence>
<dbReference type="HAMAP" id="MF_01601">
    <property type="entry name" value="Heptose_epimerase"/>
    <property type="match status" value="1"/>
</dbReference>